<evidence type="ECO:0000259" key="1">
    <source>
        <dbReference type="PROSITE" id="PS51704"/>
    </source>
</evidence>
<dbReference type="Pfam" id="PF03009">
    <property type="entry name" value="GDPD"/>
    <property type="match status" value="1"/>
</dbReference>
<dbReference type="Proteomes" id="UP000236959">
    <property type="component" value="Unassembled WGS sequence"/>
</dbReference>
<reference evidence="2 3" key="1">
    <citation type="submission" date="2018-01" db="EMBL/GenBank/DDBJ databases">
        <title>Genomic Encyclopedia of Archaeal and Bacterial Type Strains, Phase II (KMG-II): from individual species to whole genera.</title>
        <authorList>
            <person name="Goeker M."/>
        </authorList>
    </citation>
    <scope>NUCLEOTIDE SEQUENCE [LARGE SCALE GENOMIC DNA]</scope>
    <source>
        <strain evidence="2 3">DSM 17023</strain>
    </source>
</reference>
<dbReference type="GO" id="GO:0006580">
    <property type="term" value="P:ethanolamine metabolic process"/>
    <property type="evidence" value="ECO:0007669"/>
    <property type="project" value="TreeGrafter"/>
</dbReference>
<evidence type="ECO:0000313" key="2">
    <source>
        <dbReference type="EMBL" id="POF30544.1"/>
    </source>
</evidence>
<dbReference type="PANTHER" id="PTHR46320:SF1">
    <property type="entry name" value="GLYCEROPHOSPHODIESTER PHOSPHODIESTERASE 1"/>
    <property type="match status" value="1"/>
</dbReference>
<dbReference type="PROSITE" id="PS51704">
    <property type="entry name" value="GP_PDE"/>
    <property type="match status" value="1"/>
</dbReference>
<dbReference type="GO" id="GO:0005886">
    <property type="term" value="C:plasma membrane"/>
    <property type="evidence" value="ECO:0007669"/>
    <property type="project" value="TreeGrafter"/>
</dbReference>
<organism evidence="2 3">
    <name type="scientific">Roseibium marinum</name>
    <dbReference type="NCBI Taxonomy" id="281252"/>
    <lineage>
        <taxon>Bacteria</taxon>
        <taxon>Pseudomonadati</taxon>
        <taxon>Pseudomonadota</taxon>
        <taxon>Alphaproteobacteria</taxon>
        <taxon>Hyphomicrobiales</taxon>
        <taxon>Stappiaceae</taxon>
        <taxon>Roseibium</taxon>
    </lineage>
</organism>
<dbReference type="GO" id="GO:0070291">
    <property type="term" value="P:N-acylethanolamine metabolic process"/>
    <property type="evidence" value="ECO:0007669"/>
    <property type="project" value="TreeGrafter"/>
</dbReference>
<dbReference type="InterPro" id="IPR017946">
    <property type="entry name" value="PLC-like_Pdiesterase_TIM-brl"/>
</dbReference>
<accession>A0A2S3USA5</accession>
<dbReference type="Pfam" id="PF16387">
    <property type="entry name" value="DUF4996"/>
    <property type="match status" value="1"/>
</dbReference>
<dbReference type="InterPro" id="IPR030395">
    <property type="entry name" value="GP_PDE_dom"/>
</dbReference>
<dbReference type="GO" id="GO:0008889">
    <property type="term" value="F:glycerophosphodiester phosphodiesterase activity"/>
    <property type="evidence" value="ECO:0007669"/>
    <property type="project" value="TreeGrafter"/>
</dbReference>
<protein>
    <submittedName>
        <fullName evidence="2">Glycerophosphoryl diester phosphodiesterase</fullName>
    </submittedName>
</protein>
<dbReference type="EMBL" id="PPCN01000006">
    <property type="protein sequence ID" value="POF30544.1"/>
    <property type="molecule type" value="Genomic_DNA"/>
</dbReference>
<gene>
    <name evidence="2" type="ORF">CLV41_106158</name>
</gene>
<dbReference type="CDD" id="cd08566">
    <property type="entry name" value="GDPD_AtGDE_like"/>
    <property type="match status" value="1"/>
</dbReference>
<comment type="caution">
    <text evidence="2">The sequence shown here is derived from an EMBL/GenBank/DDBJ whole genome shotgun (WGS) entry which is preliminary data.</text>
</comment>
<dbReference type="AlphaFoldDB" id="A0A2S3USA5"/>
<dbReference type="SUPFAM" id="SSF51695">
    <property type="entry name" value="PLC-like phosphodiesterases"/>
    <property type="match status" value="1"/>
</dbReference>
<dbReference type="RefSeq" id="WP_103223262.1">
    <property type="nucleotide sequence ID" value="NZ_PPCN01000006.1"/>
</dbReference>
<dbReference type="PANTHER" id="PTHR46320">
    <property type="entry name" value="GLYCEROPHOSPHODIESTER PHOSPHODIESTERASE 1"/>
    <property type="match status" value="1"/>
</dbReference>
<evidence type="ECO:0000313" key="3">
    <source>
        <dbReference type="Proteomes" id="UP000236959"/>
    </source>
</evidence>
<feature type="domain" description="GP-PDE" evidence="1">
    <location>
        <begin position="24"/>
        <end position="281"/>
    </location>
</feature>
<dbReference type="OrthoDB" id="1854250at2"/>
<name>A0A2S3USA5_9HYPH</name>
<dbReference type="GO" id="GO:0006644">
    <property type="term" value="P:phospholipid metabolic process"/>
    <property type="evidence" value="ECO:0007669"/>
    <property type="project" value="TreeGrafter"/>
</dbReference>
<sequence length="284" mass="31116">MTIPPSSSIRPPLKKFLADRTWPLAVIAHRGAWHGAPENSLASVELAIRNGYDFVEIDVQTTADGGLICLHDDTLERMTGRSGQVARSRTADLADLRLKDGAGGDGAAFSSHAPAFLEDLLSVSAGNIYVDIDVKHLRDMDAVGHILRDHPYRSHLNLKMLVQDEQDLRRIDALEASAGVLVKPILRLSPRTLPACLELLRQRPTPLVETLFDDWDCFVPFAKAARLCGTDMFLNTLDAVPSADVTDTLSVKDPDRGWGRLVAHGVRLVQTDRPQALKAYASTL</sequence>
<proteinExistence type="predicted"/>
<dbReference type="Gene3D" id="3.20.20.190">
    <property type="entry name" value="Phosphatidylinositol (PI) phosphodiesterase"/>
    <property type="match status" value="1"/>
</dbReference>
<keyword evidence="3" id="KW-1185">Reference proteome</keyword>
<dbReference type="InterPro" id="IPR032160">
    <property type="entry name" value="DUF4996"/>
</dbReference>